<dbReference type="STRING" id="693986.MOC_2827"/>
<dbReference type="AlphaFoldDB" id="A0A089NT48"/>
<evidence type="ECO:0000256" key="1">
    <source>
        <dbReference type="SAM" id="Phobius"/>
    </source>
</evidence>
<dbReference type="KEGG" id="mor:MOC_2827"/>
<accession>A0A089NT48</accession>
<name>A0A089NT48_9HYPH</name>
<dbReference type="EMBL" id="CP003811">
    <property type="protein sequence ID" value="AIQ90582.1"/>
    <property type="molecule type" value="Genomic_DNA"/>
</dbReference>
<evidence type="ECO:0000313" key="3">
    <source>
        <dbReference type="Proteomes" id="UP000029492"/>
    </source>
</evidence>
<keyword evidence="1" id="KW-1133">Transmembrane helix</keyword>
<feature type="transmembrane region" description="Helical" evidence="1">
    <location>
        <begin position="18"/>
        <end position="37"/>
    </location>
</feature>
<evidence type="ECO:0000313" key="2">
    <source>
        <dbReference type="EMBL" id="AIQ90582.1"/>
    </source>
</evidence>
<protein>
    <submittedName>
        <fullName evidence="2">Protein of unassigned function</fullName>
    </submittedName>
</protein>
<dbReference type="eggNOG" id="ENOG5033K2U">
    <property type="taxonomic scope" value="Bacteria"/>
</dbReference>
<sequence>MSTTSPLPPAPRSSSGALAAWGIAVLVIATVLIGALAPARHPAPLRSAAEDPACLEWSDGCKVCQRLADGPACSLPGFACQPGALQCLRRREG</sequence>
<dbReference type="HOGENOM" id="CLU_191438_0_0_5"/>
<organism evidence="2 3">
    <name type="scientific">Methylobacterium oryzae CBMB20</name>
    <dbReference type="NCBI Taxonomy" id="693986"/>
    <lineage>
        <taxon>Bacteria</taxon>
        <taxon>Pseudomonadati</taxon>
        <taxon>Pseudomonadota</taxon>
        <taxon>Alphaproteobacteria</taxon>
        <taxon>Hyphomicrobiales</taxon>
        <taxon>Methylobacteriaceae</taxon>
        <taxon>Methylobacterium</taxon>
    </lineage>
</organism>
<reference evidence="2 3" key="1">
    <citation type="journal article" date="2014" name="PLoS ONE">
        <title>Genome Information of Methylobacterium oryzae, a Plant-Probiotic Methylotroph in the Phyllosphere.</title>
        <authorList>
            <person name="Kwak M.J."/>
            <person name="Jeong H."/>
            <person name="Madhaiyan M."/>
            <person name="Lee Y."/>
            <person name="Sa T.M."/>
            <person name="Oh T.K."/>
            <person name="Kim J.F."/>
        </authorList>
    </citation>
    <scope>NUCLEOTIDE SEQUENCE [LARGE SCALE GENOMIC DNA]</scope>
    <source>
        <strain evidence="2 3">CBMB20</strain>
    </source>
</reference>
<keyword evidence="3" id="KW-1185">Reference proteome</keyword>
<dbReference type="RefSeq" id="WP_043388232.1">
    <property type="nucleotide sequence ID" value="NZ_CP003811.1"/>
</dbReference>
<keyword evidence="1" id="KW-0812">Transmembrane</keyword>
<proteinExistence type="predicted"/>
<gene>
    <name evidence="2" type="ORF">MOC_2827</name>
</gene>
<keyword evidence="1" id="KW-0472">Membrane</keyword>
<dbReference type="Proteomes" id="UP000029492">
    <property type="component" value="Chromosome"/>
</dbReference>